<keyword evidence="1" id="KW-0472">Membrane</keyword>
<keyword evidence="1" id="KW-1133">Transmembrane helix</keyword>
<proteinExistence type="predicted"/>
<dbReference type="AlphaFoldDB" id="A0AB94IMY5"/>
<evidence type="ECO:0000256" key="1">
    <source>
        <dbReference type="SAM" id="Phobius"/>
    </source>
</evidence>
<comment type="caution">
    <text evidence="2">The sequence shown here is derived from an EMBL/GenBank/DDBJ whole genome shotgun (WGS) entry which is preliminary data.</text>
</comment>
<reference evidence="2 3" key="1">
    <citation type="journal article" date="2014" name="Environ. Microbiol.">
        <title>The nitrate-ammonifying and nosZ-carrying bacterium Bacillus vireti is a potent source and sink for nitric and nitrous oxide under high nitrate conditions.</title>
        <authorList>
            <person name="Mania D."/>
            <person name="Heylen K."/>
            <person name="van Spanning R.J."/>
            <person name="Frostegard A."/>
        </authorList>
    </citation>
    <scope>NUCLEOTIDE SEQUENCE [LARGE SCALE GENOMIC DNA]</scope>
    <source>
        <strain evidence="2 3">LMG 21834</strain>
    </source>
</reference>
<evidence type="ECO:0000313" key="3">
    <source>
        <dbReference type="Proteomes" id="UP000018877"/>
    </source>
</evidence>
<feature type="transmembrane region" description="Helical" evidence="1">
    <location>
        <begin position="6"/>
        <end position="24"/>
    </location>
</feature>
<dbReference type="Proteomes" id="UP000018877">
    <property type="component" value="Unassembled WGS sequence"/>
</dbReference>
<keyword evidence="1" id="KW-0812">Transmembrane</keyword>
<gene>
    <name evidence="2" type="ORF">BAVI_13299</name>
</gene>
<dbReference type="RefSeq" id="WP_024028843.1">
    <property type="nucleotide sequence ID" value="NZ_ALAN01000072.1"/>
</dbReference>
<accession>A0AB94IMY5</accession>
<dbReference type="EMBL" id="ALAN01000072">
    <property type="protein sequence ID" value="ETI68318.1"/>
    <property type="molecule type" value="Genomic_DNA"/>
</dbReference>
<keyword evidence="3" id="KW-1185">Reference proteome</keyword>
<organism evidence="2 3">
    <name type="scientific">Neobacillus vireti LMG 21834</name>
    <dbReference type="NCBI Taxonomy" id="1131730"/>
    <lineage>
        <taxon>Bacteria</taxon>
        <taxon>Bacillati</taxon>
        <taxon>Bacillota</taxon>
        <taxon>Bacilli</taxon>
        <taxon>Bacillales</taxon>
        <taxon>Bacillaceae</taxon>
        <taxon>Neobacillus</taxon>
    </lineage>
</organism>
<name>A0AB94IMY5_9BACI</name>
<evidence type="ECO:0000313" key="2">
    <source>
        <dbReference type="EMBL" id="ETI68318.1"/>
    </source>
</evidence>
<evidence type="ECO:0008006" key="4">
    <source>
        <dbReference type="Google" id="ProtNLM"/>
    </source>
</evidence>
<sequence>MKTKNIVIVVSVLLNLILGFMVIYEKQTGNESPTDIGLSFKEAVRTENYALAKSLIAQGRKEYIPDETLKKVNDIMSSGTNFQTYELLEFDNGEMVLLNFTPNENYDVSSRCSRELPINIHEMS</sequence>
<protein>
    <recommendedName>
        <fullName evidence="4">DUF1310 family protein</fullName>
    </recommendedName>
</protein>